<feature type="transmembrane region" description="Helical" evidence="6">
    <location>
        <begin position="421"/>
        <end position="439"/>
    </location>
</feature>
<keyword evidence="4 6" id="KW-1133">Transmembrane helix</keyword>
<feature type="transmembrane region" description="Helical" evidence="6">
    <location>
        <begin position="5"/>
        <end position="25"/>
    </location>
</feature>
<accession>A0A9D1REI9</accession>
<dbReference type="PANTHER" id="PTHR30250">
    <property type="entry name" value="PST FAMILY PREDICTED COLANIC ACID TRANSPORTER"/>
    <property type="match status" value="1"/>
</dbReference>
<reference evidence="7" key="2">
    <citation type="submission" date="2021-04" db="EMBL/GenBank/DDBJ databases">
        <authorList>
            <person name="Gilroy R."/>
        </authorList>
    </citation>
    <scope>NUCLEOTIDE SEQUENCE</scope>
    <source>
        <strain evidence="7">Gambia16-930</strain>
    </source>
</reference>
<evidence type="ECO:0000256" key="1">
    <source>
        <dbReference type="ARBA" id="ARBA00004651"/>
    </source>
</evidence>
<keyword evidence="5 6" id="KW-0472">Membrane</keyword>
<dbReference type="EMBL" id="DXGG01000025">
    <property type="protein sequence ID" value="HIW86781.1"/>
    <property type="molecule type" value="Genomic_DNA"/>
</dbReference>
<organism evidence="7 8">
    <name type="scientific">Candidatus Onthomorpha intestinigallinarum</name>
    <dbReference type="NCBI Taxonomy" id="2840880"/>
    <lineage>
        <taxon>Bacteria</taxon>
        <taxon>Pseudomonadati</taxon>
        <taxon>Bacteroidota</taxon>
        <taxon>Bacteroidia</taxon>
        <taxon>Bacteroidales</taxon>
        <taxon>Candidatus Onthomorpha</taxon>
    </lineage>
</organism>
<feature type="transmembrane region" description="Helical" evidence="6">
    <location>
        <begin position="110"/>
        <end position="131"/>
    </location>
</feature>
<reference evidence="7" key="1">
    <citation type="journal article" date="2021" name="PeerJ">
        <title>Extensive microbial diversity within the chicken gut microbiome revealed by metagenomics and culture.</title>
        <authorList>
            <person name="Gilroy R."/>
            <person name="Ravi A."/>
            <person name="Getino M."/>
            <person name="Pursley I."/>
            <person name="Horton D.L."/>
            <person name="Alikhan N.F."/>
            <person name="Baker D."/>
            <person name="Gharbi K."/>
            <person name="Hall N."/>
            <person name="Watson M."/>
            <person name="Adriaenssens E.M."/>
            <person name="Foster-Nyarko E."/>
            <person name="Jarju S."/>
            <person name="Secka A."/>
            <person name="Antonio M."/>
            <person name="Oren A."/>
            <person name="Chaudhuri R.R."/>
            <person name="La Ragione R."/>
            <person name="Hildebrand F."/>
            <person name="Pallen M.J."/>
        </authorList>
    </citation>
    <scope>NUCLEOTIDE SEQUENCE</scope>
    <source>
        <strain evidence="7">Gambia16-930</strain>
    </source>
</reference>
<dbReference type="Proteomes" id="UP000824267">
    <property type="component" value="Unassembled WGS sequence"/>
</dbReference>
<feature type="transmembrane region" description="Helical" evidence="6">
    <location>
        <begin position="389"/>
        <end position="409"/>
    </location>
</feature>
<evidence type="ECO:0000256" key="6">
    <source>
        <dbReference type="SAM" id="Phobius"/>
    </source>
</evidence>
<name>A0A9D1REI9_9BACT</name>
<feature type="transmembrane region" description="Helical" evidence="6">
    <location>
        <begin position="219"/>
        <end position="244"/>
    </location>
</feature>
<proteinExistence type="predicted"/>
<sequence>MKKFFVANLFFLVTLNILIKSFWILGIDRGVQNAVDAESYGMYFVILNFTYLFNIILDFGIANYNNRTIAQNPHLLRKYFGSIVPLKMLLSVVYMLIVLVAGWLNGYSSHMVIMLFWLCVTQVLSSFVSYFRSILTALFLFKTDSVISVLDRSLLILICSFFLWNARLRESFCIDYFVYIQVLTMFVTCMTAMIICLVKTGRIRLKFNKPLTVLIIREGWPYAMLGLLMACYNRLDSVMLTALLDDGGRSAAIYASGFRLVDSANMVSLLFSVILLPLFSRMIKEKTSVEPIVSTAWNLVLLMSVCFIFVSVVYSTELMTLMYNKHISESADIYRILAFCFLPISVTYVFGTLLTANGSMKALNIIAFAGMVMNIVLNLLFIPKWQQNGAALTSLVTQSLTAFMQMAYAFRLFKLRLTRTYLCKIVLFLLLNVIIYVALHKIDILWIFRVLISLMLSLLSAFATKLFSLRDVKQMLS</sequence>
<dbReference type="PANTHER" id="PTHR30250:SF11">
    <property type="entry name" value="O-ANTIGEN TRANSPORTER-RELATED"/>
    <property type="match status" value="1"/>
</dbReference>
<evidence type="ECO:0000256" key="2">
    <source>
        <dbReference type="ARBA" id="ARBA00022475"/>
    </source>
</evidence>
<gene>
    <name evidence="7" type="ORF">IAC47_00690</name>
</gene>
<keyword evidence="2" id="KW-1003">Cell membrane</keyword>
<feature type="transmembrane region" description="Helical" evidence="6">
    <location>
        <begin position="295"/>
        <end position="314"/>
    </location>
</feature>
<feature type="transmembrane region" description="Helical" evidence="6">
    <location>
        <begin position="334"/>
        <end position="355"/>
    </location>
</feature>
<evidence type="ECO:0000256" key="4">
    <source>
        <dbReference type="ARBA" id="ARBA00022989"/>
    </source>
</evidence>
<evidence type="ECO:0000256" key="3">
    <source>
        <dbReference type="ARBA" id="ARBA00022692"/>
    </source>
</evidence>
<dbReference type="InterPro" id="IPR002797">
    <property type="entry name" value="Polysacc_synth"/>
</dbReference>
<feature type="transmembrane region" description="Helical" evidence="6">
    <location>
        <begin position="264"/>
        <end position="283"/>
    </location>
</feature>
<comment type="subcellular location">
    <subcellularLocation>
        <location evidence="1">Cell membrane</location>
        <topology evidence="1">Multi-pass membrane protein</topology>
    </subcellularLocation>
</comment>
<dbReference type="InterPro" id="IPR050833">
    <property type="entry name" value="Poly_Biosynth_Transport"/>
</dbReference>
<feature type="transmembrane region" description="Helical" evidence="6">
    <location>
        <begin position="143"/>
        <end position="164"/>
    </location>
</feature>
<protein>
    <submittedName>
        <fullName evidence="7">Oligosaccharide flippase family protein</fullName>
    </submittedName>
</protein>
<feature type="transmembrane region" description="Helical" evidence="6">
    <location>
        <begin position="445"/>
        <end position="467"/>
    </location>
</feature>
<dbReference type="Pfam" id="PF01943">
    <property type="entry name" value="Polysacc_synt"/>
    <property type="match status" value="1"/>
</dbReference>
<feature type="transmembrane region" description="Helical" evidence="6">
    <location>
        <begin position="176"/>
        <end position="198"/>
    </location>
</feature>
<dbReference type="AlphaFoldDB" id="A0A9D1REI9"/>
<feature type="transmembrane region" description="Helical" evidence="6">
    <location>
        <begin position="83"/>
        <end position="104"/>
    </location>
</feature>
<evidence type="ECO:0000313" key="7">
    <source>
        <dbReference type="EMBL" id="HIW86781.1"/>
    </source>
</evidence>
<comment type="caution">
    <text evidence="7">The sequence shown here is derived from an EMBL/GenBank/DDBJ whole genome shotgun (WGS) entry which is preliminary data.</text>
</comment>
<evidence type="ECO:0000256" key="5">
    <source>
        <dbReference type="ARBA" id="ARBA00023136"/>
    </source>
</evidence>
<evidence type="ECO:0000313" key="8">
    <source>
        <dbReference type="Proteomes" id="UP000824267"/>
    </source>
</evidence>
<keyword evidence="3 6" id="KW-0812">Transmembrane</keyword>
<feature type="transmembrane region" description="Helical" evidence="6">
    <location>
        <begin position="362"/>
        <end position="383"/>
    </location>
</feature>
<feature type="transmembrane region" description="Helical" evidence="6">
    <location>
        <begin position="40"/>
        <end position="62"/>
    </location>
</feature>
<dbReference type="GO" id="GO:0005886">
    <property type="term" value="C:plasma membrane"/>
    <property type="evidence" value="ECO:0007669"/>
    <property type="project" value="UniProtKB-SubCell"/>
</dbReference>